<feature type="compositionally biased region" description="Polar residues" evidence="1">
    <location>
        <begin position="147"/>
        <end position="158"/>
    </location>
</feature>
<sequence length="362" mass="39662">MAGKASSSSPKGSDRRLEIEELVSAYRNLKSRPPQDTPASTSDSLPGSGIALQGRPKDQDGLRMHPPNVQGSGMITAPTTSDQSRNIPTSPPAHVGDTLPPAQPSSQLFGQRRTRNPLQDTRDPSYYHLTMMLSAATAAEHIDRIVSGSSDPSPTPSAAGTVIESTPSEVSTSSELDNSSISPSELAGYPGELYLKLEARNKEEQEKCEAYWKQNTLPPPVGVTAWEWEKRCMAADKRERKRLDKEARGDQKGKDELMEGWLAELDEAEANHAMLEKQLAELKKAEAEQEAVDNLLKELRDMMGNSAQSKELKERYKGMKVKRQEGKAKSSKSKGTGAQARLSAENLKIKDAQDDVLKAHSW</sequence>
<keyword evidence="3" id="KW-1185">Reference proteome</keyword>
<proteinExistence type="predicted"/>
<protein>
    <submittedName>
        <fullName evidence="2">Uncharacterized protein</fullName>
    </submittedName>
</protein>
<name>A0AA38RX39_9PEZI</name>
<feature type="compositionally biased region" description="Basic and acidic residues" evidence="1">
    <location>
        <begin position="310"/>
        <end position="328"/>
    </location>
</feature>
<evidence type="ECO:0000313" key="2">
    <source>
        <dbReference type="EMBL" id="KAJ9160830.1"/>
    </source>
</evidence>
<organism evidence="2 3">
    <name type="scientific">Coniochaeta hoffmannii</name>
    <dbReference type="NCBI Taxonomy" id="91930"/>
    <lineage>
        <taxon>Eukaryota</taxon>
        <taxon>Fungi</taxon>
        <taxon>Dikarya</taxon>
        <taxon>Ascomycota</taxon>
        <taxon>Pezizomycotina</taxon>
        <taxon>Sordariomycetes</taxon>
        <taxon>Sordariomycetidae</taxon>
        <taxon>Coniochaetales</taxon>
        <taxon>Coniochaetaceae</taxon>
        <taxon>Coniochaeta</taxon>
    </lineage>
</organism>
<feature type="compositionally biased region" description="Basic and acidic residues" evidence="1">
    <location>
        <begin position="347"/>
        <end position="362"/>
    </location>
</feature>
<feature type="region of interest" description="Disordered" evidence="1">
    <location>
        <begin position="1"/>
        <end position="122"/>
    </location>
</feature>
<gene>
    <name evidence="2" type="ORF">NKR19_g2827</name>
</gene>
<dbReference type="Proteomes" id="UP001174691">
    <property type="component" value="Unassembled WGS sequence"/>
</dbReference>
<feature type="region of interest" description="Disordered" evidence="1">
    <location>
        <begin position="146"/>
        <end position="187"/>
    </location>
</feature>
<accession>A0AA38RX39</accession>
<evidence type="ECO:0000256" key="1">
    <source>
        <dbReference type="SAM" id="MobiDB-lite"/>
    </source>
</evidence>
<feature type="compositionally biased region" description="Low complexity" evidence="1">
    <location>
        <begin position="1"/>
        <end position="11"/>
    </location>
</feature>
<dbReference type="AlphaFoldDB" id="A0AA38RX39"/>
<reference evidence="2" key="1">
    <citation type="submission" date="2022-07" db="EMBL/GenBank/DDBJ databases">
        <title>Fungi with potential for degradation of polypropylene.</title>
        <authorList>
            <person name="Gostincar C."/>
        </authorList>
    </citation>
    <scope>NUCLEOTIDE SEQUENCE</scope>
    <source>
        <strain evidence="2">EXF-13287</strain>
    </source>
</reference>
<feature type="compositionally biased region" description="Polar residues" evidence="1">
    <location>
        <begin position="69"/>
        <end position="88"/>
    </location>
</feature>
<comment type="caution">
    <text evidence="2">The sequence shown here is derived from an EMBL/GenBank/DDBJ whole genome shotgun (WGS) entry which is preliminary data.</text>
</comment>
<feature type="compositionally biased region" description="Low complexity" evidence="1">
    <location>
        <begin position="161"/>
        <end position="175"/>
    </location>
</feature>
<dbReference type="EMBL" id="JANBVN010000030">
    <property type="protein sequence ID" value="KAJ9160830.1"/>
    <property type="molecule type" value="Genomic_DNA"/>
</dbReference>
<feature type="region of interest" description="Disordered" evidence="1">
    <location>
        <begin position="303"/>
        <end position="362"/>
    </location>
</feature>
<evidence type="ECO:0000313" key="3">
    <source>
        <dbReference type="Proteomes" id="UP001174691"/>
    </source>
</evidence>